<reference evidence="2" key="1">
    <citation type="submission" date="2018-06" db="EMBL/GenBank/DDBJ databases">
        <authorList>
            <person name="Zhirakovskaya E."/>
        </authorList>
    </citation>
    <scope>NUCLEOTIDE SEQUENCE</scope>
</reference>
<gene>
    <name evidence="2" type="ORF">MNBD_GAMMA21-523</name>
</gene>
<sequence>MKIITALKTRTLLVSLIFVVGSSISMARTPSAEAIKQVIDRYEQYLNAGDTQSIMTLYSNRPIFMPQHSPAQVGHAAVKKAYDRVFATIDLDIKFTVYEIEINKNTAWARTSSTGTTRLLANGVKTNEGNNELFIFKKDNGDWKIHRYLFSTSTPRL</sequence>
<evidence type="ECO:0000259" key="1">
    <source>
        <dbReference type="Pfam" id="PF14534"/>
    </source>
</evidence>
<dbReference type="SUPFAM" id="SSF54427">
    <property type="entry name" value="NTF2-like"/>
    <property type="match status" value="1"/>
</dbReference>
<feature type="domain" description="DUF4440" evidence="1">
    <location>
        <begin position="35"/>
        <end position="145"/>
    </location>
</feature>
<proteinExistence type="predicted"/>
<evidence type="ECO:0000313" key="2">
    <source>
        <dbReference type="EMBL" id="VAW92487.1"/>
    </source>
</evidence>
<dbReference type="Pfam" id="PF14534">
    <property type="entry name" value="DUF4440"/>
    <property type="match status" value="1"/>
</dbReference>
<dbReference type="AlphaFoldDB" id="A0A3B0ZYN3"/>
<protein>
    <recommendedName>
        <fullName evidence="1">DUF4440 domain-containing protein</fullName>
    </recommendedName>
</protein>
<organism evidence="2">
    <name type="scientific">hydrothermal vent metagenome</name>
    <dbReference type="NCBI Taxonomy" id="652676"/>
    <lineage>
        <taxon>unclassified sequences</taxon>
        <taxon>metagenomes</taxon>
        <taxon>ecological metagenomes</taxon>
    </lineage>
</organism>
<accession>A0A3B0ZYN3</accession>
<dbReference type="InterPro" id="IPR027843">
    <property type="entry name" value="DUF4440"/>
</dbReference>
<dbReference type="Gene3D" id="3.10.450.50">
    <property type="match status" value="1"/>
</dbReference>
<dbReference type="EMBL" id="UOFR01000015">
    <property type="protein sequence ID" value="VAW92487.1"/>
    <property type="molecule type" value="Genomic_DNA"/>
</dbReference>
<dbReference type="InterPro" id="IPR032710">
    <property type="entry name" value="NTF2-like_dom_sf"/>
</dbReference>
<name>A0A3B0ZYN3_9ZZZZ</name>